<dbReference type="InterPro" id="IPR001667">
    <property type="entry name" value="DDH_dom"/>
</dbReference>
<dbReference type="SUPFAM" id="SSF64182">
    <property type="entry name" value="DHH phosphoesterases"/>
    <property type="match status" value="1"/>
</dbReference>
<dbReference type="AlphaFoldDB" id="A0A8J6P4G8"/>
<accession>A0A8J6P4G8</accession>
<sequence>MPLSAAERLRRFYKRFSGDDHVLIVINADPDAIASAKAVKRLLWRKVSSVTISNINDIKRPDNIAMIRLLGVALVPIDEIDISRYSRFVIVDSQPDHNEIFKTINPDVIIDHHPETGVRAPYLDIRPKYGATASIMTEYLRAARIKPAAKLATGLFYAIKTDTGNFERQTQLEDLRAFQFLYRHANIHLAGKIEKSDLRLDFLEYFEIALAKMRRRKSRIFVHLGPVINPDVCVIIADFFMRIDSVNWSIVSGFYNKTLIVVFRNDGVRKNAGELAHKSFGLYGSAGGHKNMARAEIPVENLKPPVDPQDEKKVLQWIIRQVEKRADQK</sequence>
<gene>
    <name evidence="2" type="ORF">H8D96_15310</name>
</gene>
<organism evidence="2 3">
    <name type="scientific">Candidatus Desulfatibia vada</name>
    <dbReference type="NCBI Taxonomy" id="2841696"/>
    <lineage>
        <taxon>Bacteria</taxon>
        <taxon>Pseudomonadati</taxon>
        <taxon>Thermodesulfobacteriota</taxon>
        <taxon>Desulfobacteria</taxon>
        <taxon>Desulfobacterales</taxon>
        <taxon>Desulfobacterales incertae sedis</taxon>
        <taxon>Candidatus Desulfatibia</taxon>
    </lineage>
</organism>
<dbReference type="Pfam" id="PF01368">
    <property type="entry name" value="DHH"/>
    <property type="match status" value="1"/>
</dbReference>
<evidence type="ECO:0000313" key="2">
    <source>
        <dbReference type="EMBL" id="MBC8433277.1"/>
    </source>
</evidence>
<dbReference type="InterPro" id="IPR051319">
    <property type="entry name" value="Oligoribo/pAp-PDE_c-di-AMP_PDE"/>
</dbReference>
<dbReference type="PANTHER" id="PTHR47618">
    <property type="entry name" value="BIFUNCTIONAL OLIGORIBONUCLEASE AND PAP PHOSPHATASE NRNA"/>
    <property type="match status" value="1"/>
</dbReference>
<comment type="caution">
    <text evidence="2">The sequence shown here is derived from an EMBL/GenBank/DDBJ whole genome shotgun (WGS) entry which is preliminary data.</text>
</comment>
<dbReference type="InterPro" id="IPR038763">
    <property type="entry name" value="DHH_sf"/>
</dbReference>
<feature type="domain" description="DDH" evidence="1">
    <location>
        <begin position="22"/>
        <end position="157"/>
    </location>
</feature>
<dbReference type="PANTHER" id="PTHR47618:SF1">
    <property type="entry name" value="BIFUNCTIONAL OLIGORIBONUCLEASE AND PAP PHOSPHATASE NRNA"/>
    <property type="match status" value="1"/>
</dbReference>
<dbReference type="Gene3D" id="3.90.1640.10">
    <property type="entry name" value="inorganic pyrophosphatase (n-terminal core)"/>
    <property type="match status" value="1"/>
</dbReference>
<protein>
    <submittedName>
        <fullName evidence="2">DHH family phosphoesterase</fullName>
    </submittedName>
</protein>
<name>A0A8J6P4G8_9BACT</name>
<dbReference type="EMBL" id="JACNIG010000287">
    <property type="protein sequence ID" value="MBC8433277.1"/>
    <property type="molecule type" value="Genomic_DNA"/>
</dbReference>
<proteinExistence type="predicted"/>
<evidence type="ECO:0000259" key="1">
    <source>
        <dbReference type="Pfam" id="PF01368"/>
    </source>
</evidence>
<evidence type="ECO:0000313" key="3">
    <source>
        <dbReference type="Proteomes" id="UP000605201"/>
    </source>
</evidence>
<reference evidence="2 3" key="1">
    <citation type="submission" date="2020-08" db="EMBL/GenBank/DDBJ databases">
        <title>Bridging the membrane lipid divide: bacteria of the FCB group superphylum have the potential to synthesize archaeal ether lipids.</title>
        <authorList>
            <person name="Villanueva L."/>
            <person name="Von Meijenfeldt F.A.B."/>
            <person name="Westbye A.B."/>
            <person name="Yadav S."/>
            <person name="Hopmans E.C."/>
            <person name="Dutilh B.E."/>
            <person name="Sinninghe Damste J.S."/>
        </authorList>
    </citation>
    <scope>NUCLEOTIDE SEQUENCE [LARGE SCALE GENOMIC DNA]</scope>
    <source>
        <strain evidence="2">NIOZ-UU17</strain>
    </source>
</reference>
<dbReference type="Proteomes" id="UP000605201">
    <property type="component" value="Unassembled WGS sequence"/>
</dbReference>